<evidence type="ECO:0000256" key="4">
    <source>
        <dbReference type="ARBA" id="ARBA00023163"/>
    </source>
</evidence>
<evidence type="ECO:0000313" key="8">
    <source>
        <dbReference type="Proteomes" id="UP001597419"/>
    </source>
</evidence>
<dbReference type="Gene3D" id="1.10.10.10">
    <property type="entry name" value="Winged helix-like DNA-binding domain superfamily/Winged helix DNA-binding domain"/>
    <property type="match status" value="1"/>
</dbReference>
<organism evidence="7 8">
    <name type="scientific">Amycolatopsis samaneae</name>
    <dbReference type="NCBI Taxonomy" id="664691"/>
    <lineage>
        <taxon>Bacteria</taxon>
        <taxon>Bacillati</taxon>
        <taxon>Actinomycetota</taxon>
        <taxon>Actinomycetes</taxon>
        <taxon>Pseudonocardiales</taxon>
        <taxon>Pseudonocardiaceae</taxon>
        <taxon>Amycolatopsis</taxon>
    </lineage>
</organism>
<dbReference type="PANTHER" id="PTHR35807:SF1">
    <property type="entry name" value="TRANSCRIPTIONAL REGULATOR REDD"/>
    <property type="match status" value="1"/>
</dbReference>
<protein>
    <submittedName>
        <fullName evidence="7">AfsR/SARP family transcriptional regulator</fullName>
    </submittedName>
</protein>
<name>A0ABW5GTI1_9PSEU</name>
<comment type="similarity">
    <text evidence="1">Belongs to the AfsR/DnrI/RedD regulatory family.</text>
</comment>
<keyword evidence="3 5" id="KW-0238">DNA-binding</keyword>
<evidence type="ECO:0000256" key="2">
    <source>
        <dbReference type="ARBA" id="ARBA00023015"/>
    </source>
</evidence>
<evidence type="ECO:0000313" key="7">
    <source>
        <dbReference type="EMBL" id="MFD2464217.1"/>
    </source>
</evidence>
<feature type="domain" description="OmpR/PhoB-type" evidence="6">
    <location>
        <begin position="18"/>
        <end position="123"/>
    </location>
</feature>
<sequence>MYSDSNLSDGLTGALDRATAPAPEDEVRFTLLGPLEVRRGGVDYAPSTPKILQLLAMLVTQPGKMVHTDSLIEELWASSPPRSVRATLHTYIYHLRRCIIQHGLAADGEDLLVRKPPGYILRIDPAQLDVHAFARLQQQGREAQRANRHAEAARAYRAALDLWSGPPLANIHCGPVLSAYTVDLLEQRRSTLRMRIEAEINSGKHLELIGELRSLTSGNPLDEALHGQLMRALGRSGRRSDAMVVYRRLRAKLTDELGVEPCDELQVLHRNLLSEGEPAT</sequence>
<accession>A0ABW5GTI1</accession>
<keyword evidence="2" id="KW-0805">Transcription regulation</keyword>
<dbReference type="SMART" id="SM00862">
    <property type="entry name" value="Trans_reg_C"/>
    <property type="match status" value="1"/>
</dbReference>
<dbReference type="Proteomes" id="UP001597419">
    <property type="component" value="Unassembled WGS sequence"/>
</dbReference>
<dbReference type="SUPFAM" id="SSF46894">
    <property type="entry name" value="C-terminal effector domain of the bipartite response regulators"/>
    <property type="match status" value="1"/>
</dbReference>
<dbReference type="EMBL" id="JBHUKU010000025">
    <property type="protein sequence ID" value="MFD2464217.1"/>
    <property type="molecule type" value="Genomic_DNA"/>
</dbReference>
<dbReference type="InterPro" id="IPR005158">
    <property type="entry name" value="BTAD"/>
</dbReference>
<dbReference type="PANTHER" id="PTHR35807">
    <property type="entry name" value="TRANSCRIPTIONAL REGULATOR REDD-RELATED"/>
    <property type="match status" value="1"/>
</dbReference>
<dbReference type="RefSeq" id="WP_345404712.1">
    <property type="nucleotide sequence ID" value="NZ_BAABHG010000017.1"/>
</dbReference>
<dbReference type="CDD" id="cd15831">
    <property type="entry name" value="BTAD"/>
    <property type="match status" value="1"/>
</dbReference>
<evidence type="ECO:0000259" key="6">
    <source>
        <dbReference type="PROSITE" id="PS51755"/>
    </source>
</evidence>
<evidence type="ECO:0000256" key="3">
    <source>
        <dbReference type="ARBA" id="ARBA00023125"/>
    </source>
</evidence>
<evidence type="ECO:0000256" key="5">
    <source>
        <dbReference type="PROSITE-ProRule" id="PRU01091"/>
    </source>
</evidence>
<dbReference type="InterPro" id="IPR001867">
    <property type="entry name" value="OmpR/PhoB-type_DNA-bd"/>
</dbReference>
<dbReference type="Gene3D" id="1.25.40.10">
    <property type="entry name" value="Tetratricopeptide repeat domain"/>
    <property type="match status" value="1"/>
</dbReference>
<comment type="caution">
    <text evidence="7">The sequence shown here is derived from an EMBL/GenBank/DDBJ whole genome shotgun (WGS) entry which is preliminary data.</text>
</comment>
<dbReference type="InterPro" id="IPR051677">
    <property type="entry name" value="AfsR-DnrI-RedD_regulator"/>
</dbReference>
<dbReference type="SMART" id="SM01043">
    <property type="entry name" value="BTAD"/>
    <property type="match status" value="1"/>
</dbReference>
<evidence type="ECO:0000256" key="1">
    <source>
        <dbReference type="ARBA" id="ARBA00005820"/>
    </source>
</evidence>
<dbReference type="PROSITE" id="PS51755">
    <property type="entry name" value="OMPR_PHOB"/>
    <property type="match status" value="1"/>
</dbReference>
<dbReference type="Pfam" id="PF03704">
    <property type="entry name" value="BTAD"/>
    <property type="match status" value="1"/>
</dbReference>
<dbReference type="SUPFAM" id="SSF48452">
    <property type="entry name" value="TPR-like"/>
    <property type="match status" value="1"/>
</dbReference>
<keyword evidence="8" id="KW-1185">Reference proteome</keyword>
<dbReference type="InterPro" id="IPR036388">
    <property type="entry name" value="WH-like_DNA-bd_sf"/>
</dbReference>
<feature type="DNA-binding region" description="OmpR/PhoB-type" evidence="5">
    <location>
        <begin position="18"/>
        <end position="123"/>
    </location>
</feature>
<dbReference type="InterPro" id="IPR011990">
    <property type="entry name" value="TPR-like_helical_dom_sf"/>
</dbReference>
<gene>
    <name evidence="7" type="ORF">ACFSYJ_36755</name>
</gene>
<reference evidence="8" key="1">
    <citation type="journal article" date="2019" name="Int. J. Syst. Evol. Microbiol.">
        <title>The Global Catalogue of Microorganisms (GCM) 10K type strain sequencing project: providing services to taxonomists for standard genome sequencing and annotation.</title>
        <authorList>
            <consortium name="The Broad Institute Genomics Platform"/>
            <consortium name="The Broad Institute Genome Sequencing Center for Infectious Disease"/>
            <person name="Wu L."/>
            <person name="Ma J."/>
        </authorList>
    </citation>
    <scope>NUCLEOTIDE SEQUENCE [LARGE SCALE GENOMIC DNA]</scope>
    <source>
        <strain evidence="8">CGMCC 4.7643</strain>
    </source>
</reference>
<dbReference type="Pfam" id="PF00486">
    <property type="entry name" value="Trans_reg_C"/>
    <property type="match status" value="1"/>
</dbReference>
<keyword evidence="4" id="KW-0804">Transcription</keyword>
<dbReference type="InterPro" id="IPR016032">
    <property type="entry name" value="Sig_transdc_resp-reg_C-effctor"/>
</dbReference>
<proteinExistence type="inferred from homology"/>